<evidence type="ECO:0000259" key="4">
    <source>
        <dbReference type="Pfam" id="PF01648"/>
    </source>
</evidence>
<dbReference type="InterPro" id="IPR008278">
    <property type="entry name" value="4-PPantetheinyl_Trfase_dom"/>
</dbReference>
<feature type="compositionally biased region" description="Pro residues" evidence="3">
    <location>
        <begin position="35"/>
        <end position="53"/>
    </location>
</feature>
<dbReference type="InterPro" id="IPR050559">
    <property type="entry name" value="P-Pant_transferase_sf"/>
</dbReference>
<feature type="region of interest" description="Disordered" evidence="3">
    <location>
        <begin position="28"/>
        <end position="103"/>
    </location>
</feature>
<dbReference type="GO" id="GO:0019878">
    <property type="term" value="P:lysine biosynthetic process via aminoadipic acid"/>
    <property type="evidence" value="ECO:0007669"/>
    <property type="project" value="TreeGrafter"/>
</dbReference>
<evidence type="ECO:0000313" key="5">
    <source>
        <dbReference type="EMBL" id="ETW84345.1"/>
    </source>
</evidence>
<dbReference type="STRING" id="747525.W4KGC3"/>
<feature type="domain" description="4'-phosphopantetheinyl transferase" evidence="4">
    <location>
        <begin position="140"/>
        <end position="222"/>
    </location>
</feature>
<evidence type="ECO:0000256" key="1">
    <source>
        <dbReference type="ARBA" id="ARBA00013172"/>
    </source>
</evidence>
<dbReference type="KEGG" id="hir:HETIRDRAFT_458147"/>
<dbReference type="GO" id="GO:0005829">
    <property type="term" value="C:cytosol"/>
    <property type="evidence" value="ECO:0007669"/>
    <property type="project" value="TreeGrafter"/>
</dbReference>
<dbReference type="Pfam" id="PF01648">
    <property type="entry name" value="ACPS"/>
    <property type="match status" value="1"/>
</dbReference>
<keyword evidence="6" id="KW-1185">Reference proteome</keyword>
<evidence type="ECO:0000256" key="3">
    <source>
        <dbReference type="SAM" id="MobiDB-lite"/>
    </source>
</evidence>
<dbReference type="OrthoDB" id="26719at2759"/>
<dbReference type="HOGENOM" id="CLU_765169_0_0_1"/>
<feature type="compositionally biased region" description="Low complexity" evidence="3">
    <location>
        <begin position="54"/>
        <end position="66"/>
    </location>
</feature>
<dbReference type="Proteomes" id="UP000030671">
    <property type="component" value="Unassembled WGS sequence"/>
</dbReference>
<dbReference type="EMBL" id="KI925456">
    <property type="protein sequence ID" value="ETW84345.1"/>
    <property type="molecule type" value="Genomic_DNA"/>
</dbReference>
<evidence type="ECO:0000313" key="6">
    <source>
        <dbReference type="Proteomes" id="UP000030671"/>
    </source>
</evidence>
<dbReference type="Gene3D" id="3.90.470.20">
    <property type="entry name" value="4'-phosphopantetheinyl transferase domain"/>
    <property type="match status" value="1"/>
</dbReference>
<keyword evidence="2" id="KW-0808">Transferase</keyword>
<sequence length="362" mass="36835">MEIWIVTDAASLDPRLYDAGLALLDPASADRTPAVSPPAPAPPRPRVPDPLPPQAVSSAASSRASSSPPPAPSHPPTSPSPTPPPANPTTQTTPGLDPPLAFNVSHDGAAVAMAFAPDPRPIPADLGARADSDAVRAGLVGVDVMRVAVPHRTTFRELVRGVGDTLTPRERAQLAPPTPERTARRRFFWMWTLKEAFAKARGAGLAFELRRIECDVRAVRSGVPREETGAAVRVTVDGAPPRGWAFVLFEFDAPHAGAGAGADAGADVDVGAGGDADADAGQARYQGVAARFVGGDAPPTFVVRRVGGSRLDARADGADGAGAEVVYRDEADALVERAVRVLGGGGGGGDGGGDGGAGAAPP</sequence>
<dbReference type="eggNOG" id="KOG0945">
    <property type="taxonomic scope" value="Eukaryota"/>
</dbReference>
<dbReference type="GO" id="GO:0008897">
    <property type="term" value="F:holo-[acyl-carrier-protein] synthase activity"/>
    <property type="evidence" value="ECO:0007669"/>
    <property type="project" value="UniProtKB-EC"/>
</dbReference>
<dbReference type="EC" id="2.7.8.7" evidence="1"/>
<protein>
    <recommendedName>
        <fullName evidence="1">holo-[acyl-carrier-protein] synthase</fullName>
        <ecNumber evidence="1">2.7.8.7</ecNumber>
    </recommendedName>
</protein>
<dbReference type="InterPro" id="IPR037143">
    <property type="entry name" value="4-PPantetheinyl_Trfase_dom_sf"/>
</dbReference>
<feature type="compositionally biased region" description="Pro residues" evidence="3">
    <location>
        <begin position="67"/>
        <end position="87"/>
    </location>
</feature>
<proteinExistence type="predicted"/>
<dbReference type="AlphaFoldDB" id="W4KGC3"/>
<accession>W4KGC3</accession>
<dbReference type="GeneID" id="20676889"/>
<dbReference type="PANTHER" id="PTHR12215">
    <property type="entry name" value="PHOSPHOPANTETHEINE TRANSFERASE"/>
    <property type="match status" value="1"/>
</dbReference>
<dbReference type="GO" id="GO:0000287">
    <property type="term" value="F:magnesium ion binding"/>
    <property type="evidence" value="ECO:0007669"/>
    <property type="project" value="InterPro"/>
</dbReference>
<evidence type="ECO:0000256" key="2">
    <source>
        <dbReference type="ARBA" id="ARBA00022679"/>
    </source>
</evidence>
<gene>
    <name evidence="5" type="ORF">HETIRDRAFT_458147</name>
</gene>
<dbReference type="SUPFAM" id="SSF56214">
    <property type="entry name" value="4'-phosphopantetheinyl transferase"/>
    <property type="match status" value="1"/>
</dbReference>
<dbReference type="RefSeq" id="XP_009544026.1">
    <property type="nucleotide sequence ID" value="XM_009545731.1"/>
</dbReference>
<dbReference type="PANTHER" id="PTHR12215:SF10">
    <property type="entry name" value="L-AMINOADIPATE-SEMIALDEHYDE DEHYDROGENASE-PHOSPHOPANTETHEINYL TRANSFERASE"/>
    <property type="match status" value="1"/>
</dbReference>
<reference evidence="5 6" key="1">
    <citation type="journal article" date="2012" name="New Phytol.">
        <title>Insight into trade-off between wood decay and parasitism from the genome of a fungal forest pathogen.</title>
        <authorList>
            <person name="Olson A."/>
            <person name="Aerts A."/>
            <person name="Asiegbu F."/>
            <person name="Belbahri L."/>
            <person name="Bouzid O."/>
            <person name="Broberg A."/>
            <person name="Canback B."/>
            <person name="Coutinho P.M."/>
            <person name="Cullen D."/>
            <person name="Dalman K."/>
            <person name="Deflorio G."/>
            <person name="van Diepen L.T."/>
            <person name="Dunand C."/>
            <person name="Duplessis S."/>
            <person name="Durling M."/>
            <person name="Gonthier P."/>
            <person name="Grimwood J."/>
            <person name="Fossdal C.G."/>
            <person name="Hansson D."/>
            <person name="Henrissat B."/>
            <person name="Hietala A."/>
            <person name="Himmelstrand K."/>
            <person name="Hoffmeister D."/>
            <person name="Hogberg N."/>
            <person name="James T.Y."/>
            <person name="Karlsson M."/>
            <person name="Kohler A."/>
            <person name="Kues U."/>
            <person name="Lee Y.H."/>
            <person name="Lin Y.C."/>
            <person name="Lind M."/>
            <person name="Lindquist E."/>
            <person name="Lombard V."/>
            <person name="Lucas S."/>
            <person name="Lunden K."/>
            <person name="Morin E."/>
            <person name="Murat C."/>
            <person name="Park J."/>
            <person name="Raffaello T."/>
            <person name="Rouze P."/>
            <person name="Salamov A."/>
            <person name="Schmutz J."/>
            <person name="Solheim H."/>
            <person name="Stahlberg J."/>
            <person name="Velez H."/>
            <person name="de Vries R.P."/>
            <person name="Wiebenga A."/>
            <person name="Woodward S."/>
            <person name="Yakovlev I."/>
            <person name="Garbelotto M."/>
            <person name="Martin F."/>
            <person name="Grigoriev I.V."/>
            <person name="Stenlid J."/>
        </authorList>
    </citation>
    <scope>NUCLEOTIDE SEQUENCE [LARGE SCALE GENOMIC DNA]</scope>
    <source>
        <strain evidence="5 6">TC 32-1</strain>
    </source>
</reference>
<organism evidence="5 6">
    <name type="scientific">Heterobasidion irregulare (strain TC 32-1)</name>
    <dbReference type="NCBI Taxonomy" id="747525"/>
    <lineage>
        <taxon>Eukaryota</taxon>
        <taxon>Fungi</taxon>
        <taxon>Dikarya</taxon>
        <taxon>Basidiomycota</taxon>
        <taxon>Agaricomycotina</taxon>
        <taxon>Agaricomycetes</taxon>
        <taxon>Russulales</taxon>
        <taxon>Bondarzewiaceae</taxon>
        <taxon>Heterobasidion</taxon>
        <taxon>Heterobasidion annosum species complex</taxon>
    </lineage>
</organism>
<dbReference type="InParanoid" id="W4KGC3"/>
<name>W4KGC3_HETIT</name>